<keyword evidence="4" id="KW-0677">Repeat</keyword>
<sequence length="382" mass="42054">MGKLLLLVFLILIVPLKLTGAFPRPGVDCDYSVEYPSGSICCLNCPAGTRKASSCTRAGEKGKCEECDDGTYTEHSNGLSQCFKCTACRSDQEIERPCTHVQDGKCQCKPGRFCAPDQACEACKKCSRCKKDEEIVRNCTSTTNTECKKKQPDPAAASANALMIVPPLLIAALIIAAIIFGVCRCRRTESVRDPPDGRNAGKHDGESRETKSCLNLSRTLVRATSSAGASDECKALRESPGSSATNSQLSLTGPPSSAFPAPPPRAVPMQPDRREDVEFPTLVAVNGEVSLRKCFEYFEEVDYNHHKRFFRHLGIVDNVIKSKDHLSYEDKIHDLLTIWVEKEGREATLNDLLRALLILNQRRTAETVKEKAVLNGHYSVER</sequence>
<comment type="caution">
    <text evidence="15">The sequence shown here is derived from an EMBL/GenBank/DDBJ whole genome shotgun (WGS) entry which is preliminary data.</text>
</comment>
<feature type="disulfide bond" evidence="9">
    <location>
        <begin position="85"/>
        <end position="98"/>
    </location>
</feature>
<evidence type="ECO:0000256" key="4">
    <source>
        <dbReference type="ARBA" id="ARBA00022737"/>
    </source>
</evidence>
<protein>
    <submittedName>
        <fullName evidence="15">Uncharacterized protein</fullName>
    </submittedName>
</protein>
<dbReference type="SUPFAM" id="SSF57586">
    <property type="entry name" value="TNF receptor-like"/>
    <property type="match status" value="2"/>
</dbReference>
<keyword evidence="2" id="KW-0053">Apoptosis</keyword>
<dbReference type="InterPro" id="IPR052491">
    <property type="entry name" value="TNFRSF10"/>
</dbReference>
<dbReference type="InterPro" id="IPR034029">
    <property type="entry name" value="TNFRSF10A/B_death"/>
</dbReference>
<evidence type="ECO:0000256" key="11">
    <source>
        <dbReference type="SAM" id="Phobius"/>
    </source>
</evidence>
<feature type="repeat" description="TNFR-Cys" evidence="9">
    <location>
        <begin position="66"/>
        <end position="106"/>
    </location>
</feature>
<feature type="compositionally biased region" description="Polar residues" evidence="10">
    <location>
        <begin position="240"/>
        <end position="253"/>
    </location>
</feature>
<dbReference type="SMART" id="SM00208">
    <property type="entry name" value="TNFR"/>
    <property type="match status" value="3"/>
</dbReference>
<dbReference type="Proteomes" id="UP001488805">
    <property type="component" value="Unassembled WGS sequence"/>
</dbReference>
<dbReference type="AlphaFoldDB" id="A0AAW1ELT5"/>
<feature type="chain" id="PRO_5043732587" evidence="12">
    <location>
        <begin position="22"/>
        <end position="382"/>
    </location>
</feature>
<dbReference type="Gene3D" id="1.10.533.10">
    <property type="entry name" value="Death Domain, Fas"/>
    <property type="match status" value="1"/>
</dbReference>
<evidence type="ECO:0000256" key="2">
    <source>
        <dbReference type="ARBA" id="ARBA00022703"/>
    </source>
</evidence>
<feature type="disulfide bond" evidence="9">
    <location>
        <begin position="108"/>
        <end position="123"/>
    </location>
</feature>
<dbReference type="CDD" id="cd08315">
    <property type="entry name" value="Death_TRAILR_DR4_DR5"/>
    <property type="match status" value="1"/>
</dbReference>
<keyword evidence="5 11" id="KW-0472">Membrane</keyword>
<dbReference type="PROSITE" id="PS50050">
    <property type="entry name" value="TNFR_NGFR_2"/>
    <property type="match status" value="2"/>
</dbReference>
<evidence type="ECO:0000256" key="10">
    <source>
        <dbReference type="SAM" id="MobiDB-lite"/>
    </source>
</evidence>
<dbReference type="PROSITE" id="PS50017">
    <property type="entry name" value="DEATH_DOMAIN"/>
    <property type="match status" value="1"/>
</dbReference>
<dbReference type="Pfam" id="PF00531">
    <property type="entry name" value="Death"/>
    <property type="match status" value="1"/>
</dbReference>
<dbReference type="GO" id="GO:0036462">
    <property type="term" value="P:TRAIL-activated apoptotic signaling pathway"/>
    <property type="evidence" value="ECO:0007669"/>
    <property type="project" value="TreeGrafter"/>
</dbReference>
<keyword evidence="3 12" id="KW-0732">Signal</keyword>
<feature type="transmembrane region" description="Helical" evidence="11">
    <location>
        <begin position="161"/>
        <end position="183"/>
    </location>
</feature>
<dbReference type="InterPro" id="IPR000488">
    <property type="entry name" value="Death_dom"/>
</dbReference>
<accession>A0AAW1ELT5</accession>
<evidence type="ECO:0000256" key="6">
    <source>
        <dbReference type="ARBA" id="ARBA00023157"/>
    </source>
</evidence>
<dbReference type="GO" id="GO:0043065">
    <property type="term" value="P:positive regulation of apoptotic process"/>
    <property type="evidence" value="ECO:0007669"/>
    <property type="project" value="TreeGrafter"/>
</dbReference>
<evidence type="ECO:0000256" key="7">
    <source>
        <dbReference type="ARBA" id="ARBA00023170"/>
    </source>
</evidence>
<name>A0AAW1ELT5_ZOAVI</name>
<keyword evidence="8" id="KW-0325">Glycoprotein</keyword>
<feature type="repeat" description="TNFR-Cys" evidence="9">
    <location>
        <begin position="107"/>
        <end position="147"/>
    </location>
</feature>
<evidence type="ECO:0000256" key="8">
    <source>
        <dbReference type="ARBA" id="ARBA00023180"/>
    </source>
</evidence>
<dbReference type="SUPFAM" id="SSF47986">
    <property type="entry name" value="DEATH domain"/>
    <property type="match status" value="1"/>
</dbReference>
<evidence type="ECO:0000256" key="12">
    <source>
        <dbReference type="SAM" id="SignalP"/>
    </source>
</evidence>
<feature type="region of interest" description="Disordered" evidence="10">
    <location>
        <begin position="231"/>
        <end position="270"/>
    </location>
</feature>
<feature type="disulfide bond" evidence="9">
    <location>
        <begin position="129"/>
        <end position="147"/>
    </location>
</feature>
<keyword evidence="16" id="KW-1185">Reference proteome</keyword>
<feature type="domain" description="TNFR-Cys" evidence="14">
    <location>
        <begin position="107"/>
        <end position="147"/>
    </location>
</feature>
<feature type="disulfide bond" evidence="9">
    <location>
        <begin position="88"/>
        <end position="106"/>
    </location>
</feature>
<evidence type="ECO:0000256" key="5">
    <source>
        <dbReference type="ARBA" id="ARBA00023136"/>
    </source>
</evidence>
<reference evidence="15 16" key="1">
    <citation type="journal article" date="2024" name="Genome Biol. Evol.">
        <title>Chromosome-level genome assembly of the viviparous eelpout Zoarces viviparus.</title>
        <authorList>
            <person name="Fuhrmann N."/>
            <person name="Brasseur M.V."/>
            <person name="Bakowski C.E."/>
            <person name="Podsiadlowski L."/>
            <person name="Prost S."/>
            <person name="Krehenwinkel H."/>
            <person name="Mayer C."/>
        </authorList>
    </citation>
    <scope>NUCLEOTIDE SEQUENCE [LARGE SCALE GENOMIC DNA]</scope>
    <source>
        <strain evidence="15">NO-MEL_2022_Ind0_liver</strain>
    </source>
</reference>
<proteinExistence type="predicted"/>
<keyword evidence="11" id="KW-1133">Transmembrane helix</keyword>
<dbReference type="InterPro" id="IPR001368">
    <property type="entry name" value="TNFR/NGFR_Cys_rich_reg"/>
</dbReference>
<evidence type="ECO:0000256" key="9">
    <source>
        <dbReference type="PROSITE-ProRule" id="PRU00206"/>
    </source>
</evidence>
<feature type="domain" description="TNFR-Cys" evidence="14">
    <location>
        <begin position="66"/>
        <end position="106"/>
    </location>
</feature>
<organism evidence="15 16">
    <name type="scientific">Zoarces viviparus</name>
    <name type="common">Viviparous eelpout</name>
    <name type="synonym">Blennius viviparus</name>
    <dbReference type="NCBI Taxonomy" id="48416"/>
    <lineage>
        <taxon>Eukaryota</taxon>
        <taxon>Metazoa</taxon>
        <taxon>Chordata</taxon>
        <taxon>Craniata</taxon>
        <taxon>Vertebrata</taxon>
        <taxon>Euteleostomi</taxon>
        <taxon>Actinopterygii</taxon>
        <taxon>Neopterygii</taxon>
        <taxon>Teleostei</taxon>
        <taxon>Neoteleostei</taxon>
        <taxon>Acanthomorphata</taxon>
        <taxon>Eupercaria</taxon>
        <taxon>Perciformes</taxon>
        <taxon>Cottioidei</taxon>
        <taxon>Zoarcales</taxon>
        <taxon>Zoarcidae</taxon>
        <taxon>Zoarcinae</taxon>
        <taxon>Zoarces</taxon>
    </lineage>
</organism>
<dbReference type="Pfam" id="PF00020">
    <property type="entry name" value="TNFR_c6"/>
    <property type="match status" value="2"/>
</dbReference>
<feature type="domain" description="Death" evidence="13">
    <location>
        <begin position="307"/>
        <end position="372"/>
    </location>
</feature>
<dbReference type="GO" id="GO:0005886">
    <property type="term" value="C:plasma membrane"/>
    <property type="evidence" value="ECO:0007669"/>
    <property type="project" value="TreeGrafter"/>
</dbReference>
<dbReference type="Gene3D" id="2.10.50.10">
    <property type="entry name" value="Tumor Necrosis Factor Receptor, subunit A, domain 2"/>
    <property type="match status" value="2"/>
</dbReference>
<dbReference type="GO" id="GO:0009986">
    <property type="term" value="C:cell surface"/>
    <property type="evidence" value="ECO:0007669"/>
    <property type="project" value="TreeGrafter"/>
</dbReference>
<evidence type="ECO:0000313" key="15">
    <source>
        <dbReference type="EMBL" id="KAK9523128.1"/>
    </source>
</evidence>
<evidence type="ECO:0000256" key="1">
    <source>
        <dbReference type="ARBA" id="ARBA00004370"/>
    </source>
</evidence>
<evidence type="ECO:0000259" key="14">
    <source>
        <dbReference type="PROSITE" id="PS50050"/>
    </source>
</evidence>
<feature type="disulfide bond" evidence="9">
    <location>
        <begin position="67"/>
        <end position="82"/>
    </location>
</feature>
<keyword evidence="11" id="KW-0812">Transmembrane</keyword>
<keyword evidence="7" id="KW-0675">Receptor</keyword>
<comment type="subcellular location">
    <subcellularLocation>
        <location evidence="1">Membrane</location>
    </subcellularLocation>
</comment>
<gene>
    <name evidence="15" type="ORF">VZT92_019547</name>
</gene>
<dbReference type="PANTHER" id="PTHR46330">
    <property type="entry name" value="TUMOR NECROSIS FACTOR RECEPTOR SUPERFAMILY MEMBER 10B"/>
    <property type="match status" value="1"/>
</dbReference>
<feature type="signal peptide" evidence="12">
    <location>
        <begin position="1"/>
        <end position="21"/>
    </location>
</feature>
<evidence type="ECO:0000256" key="3">
    <source>
        <dbReference type="ARBA" id="ARBA00022729"/>
    </source>
</evidence>
<evidence type="ECO:0000313" key="16">
    <source>
        <dbReference type="Proteomes" id="UP001488805"/>
    </source>
</evidence>
<dbReference type="EMBL" id="JBCEZU010000221">
    <property type="protein sequence ID" value="KAK9523128.1"/>
    <property type="molecule type" value="Genomic_DNA"/>
</dbReference>
<keyword evidence="6 9" id="KW-1015">Disulfide bond</keyword>
<feature type="disulfide bond" evidence="9">
    <location>
        <begin position="126"/>
        <end position="139"/>
    </location>
</feature>
<evidence type="ECO:0000259" key="13">
    <source>
        <dbReference type="PROSITE" id="PS50017"/>
    </source>
</evidence>
<dbReference type="InterPro" id="IPR011029">
    <property type="entry name" value="DEATH-like_dom_sf"/>
</dbReference>
<dbReference type="PANTHER" id="PTHR46330:SF6">
    <property type="entry name" value="HEMATOPOIETIC DEATH RECEPTOR-RELATED"/>
    <property type="match status" value="1"/>
</dbReference>